<evidence type="ECO:0000256" key="6">
    <source>
        <dbReference type="ARBA" id="ARBA00025111"/>
    </source>
</evidence>
<accession>A0ABD3XEY7</accession>
<keyword evidence="2 9" id="KW-0409">Iron storage</keyword>
<comment type="caution">
    <text evidence="11">The sequence shown here is derived from an EMBL/GenBank/DDBJ whole genome shotgun (WGS) entry which is preliminary data.</text>
</comment>
<dbReference type="Proteomes" id="UP001634394">
    <property type="component" value="Unassembled WGS sequence"/>
</dbReference>
<evidence type="ECO:0000256" key="8">
    <source>
        <dbReference type="PIRSR" id="PIRSR601519-1"/>
    </source>
</evidence>
<feature type="binding site" evidence="8">
    <location>
        <position position="63"/>
    </location>
    <ligand>
        <name>Fe cation</name>
        <dbReference type="ChEBI" id="CHEBI:24875"/>
        <label>1</label>
    </ligand>
</feature>
<dbReference type="GO" id="GO:0004322">
    <property type="term" value="F:ferroxidase activity"/>
    <property type="evidence" value="ECO:0007669"/>
    <property type="project" value="UniProtKB-EC"/>
</dbReference>
<gene>
    <name evidence="11" type="ORF">ACJMK2_029793</name>
</gene>
<reference evidence="11 12" key="1">
    <citation type="submission" date="2024-11" db="EMBL/GenBank/DDBJ databases">
        <title>Chromosome-level genome assembly of the freshwater bivalve Anodonta woodiana.</title>
        <authorList>
            <person name="Chen X."/>
        </authorList>
    </citation>
    <scope>NUCLEOTIDE SEQUENCE [LARGE SCALE GENOMIC DNA]</scope>
    <source>
        <strain evidence="11">MN2024</strain>
        <tissue evidence="11">Gills</tissue>
    </source>
</reference>
<dbReference type="GO" id="GO:0046872">
    <property type="term" value="F:metal ion binding"/>
    <property type="evidence" value="ECO:0007669"/>
    <property type="project" value="UniProtKB-KW"/>
</dbReference>
<evidence type="ECO:0000256" key="7">
    <source>
        <dbReference type="ARBA" id="ARBA00047990"/>
    </source>
</evidence>
<evidence type="ECO:0000313" key="12">
    <source>
        <dbReference type="Proteomes" id="UP001634394"/>
    </source>
</evidence>
<dbReference type="EC" id="1.16.3.1" evidence="9"/>
<dbReference type="InterPro" id="IPR008331">
    <property type="entry name" value="Ferritin_DPS_dom"/>
</dbReference>
<dbReference type="InterPro" id="IPR001519">
    <property type="entry name" value="Ferritin"/>
</dbReference>
<dbReference type="InterPro" id="IPR012347">
    <property type="entry name" value="Ferritin-like"/>
</dbReference>
<dbReference type="Pfam" id="PF00210">
    <property type="entry name" value="Ferritin"/>
    <property type="match status" value="1"/>
</dbReference>
<feature type="binding site" evidence="8">
    <location>
        <position position="60"/>
    </location>
    <ligand>
        <name>Fe cation</name>
        <dbReference type="ChEBI" id="CHEBI:24875"/>
        <label>1</label>
    </ligand>
</feature>
<name>A0ABD3XEY7_SINWO</name>
<feature type="binding site" evidence="8">
    <location>
        <position position="25"/>
    </location>
    <ligand>
        <name>Fe cation</name>
        <dbReference type="ChEBI" id="CHEBI:24875"/>
        <label>1</label>
    </ligand>
</feature>
<feature type="domain" description="Ferritin-like diiron" evidence="10">
    <location>
        <begin position="8"/>
        <end position="157"/>
    </location>
</feature>
<evidence type="ECO:0000256" key="1">
    <source>
        <dbReference type="ARBA" id="ARBA00007513"/>
    </source>
</evidence>
<dbReference type="InterPro" id="IPR009040">
    <property type="entry name" value="Ferritin-like_diiron"/>
</dbReference>
<dbReference type="FunFam" id="1.20.1260.10:FF:000002">
    <property type="entry name" value="Ferritin, mitochondrial"/>
    <property type="match status" value="1"/>
</dbReference>
<evidence type="ECO:0000313" key="11">
    <source>
        <dbReference type="EMBL" id="KAL3883537.1"/>
    </source>
</evidence>
<comment type="function">
    <text evidence="9">Stores iron in a soluble, non-toxic, readily available form. Important for iron homeostasis. Iron is taken up in the ferrous form and deposited as ferric hydroxides after oxidation.</text>
</comment>
<keyword evidence="12" id="KW-1185">Reference proteome</keyword>
<dbReference type="EMBL" id="JBJQND010000003">
    <property type="protein sequence ID" value="KAL3883537.1"/>
    <property type="molecule type" value="Genomic_DNA"/>
</dbReference>
<dbReference type="AlphaFoldDB" id="A0ABD3XEY7"/>
<dbReference type="InterPro" id="IPR009078">
    <property type="entry name" value="Ferritin-like_SF"/>
</dbReference>
<evidence type="ECO:0000256" key="9">
    <source>
        <dbReference type="RuleBase" id="RU361145"/>
    </source>
</evidence>
<sequence>MAQTRPRQNYHAESEAGINKQINMELYASYVYQSMSYYFDRDDVALKGFAKFFKKSSEEEREHAEKLMKYQNKRGGRIVLQDIKKPDRDEWGTGLDAMEVALDLEKSVNQALLDLHKVADSHGDPQMMDFIEHEYLEEQVSSIKQLCDHITNLKRVGTGLGEYMFDKKTLDGDS</sequence>
<comment type="similarity">
    <text evidence="1 9">Belongs to the ferritin family.</text>
</comment>
<dbReference type="CDD" id="cd01056">
    <property type="entry name" value="Euk_Ferritin"/>
    <property type="match status" value="1"/>
</dbReference>
<dbReference type="PANTHER" id="PTHR11431">
    <property type="entry name" value="FERRITIN"/>
    <property type="match status" value="1"/>
</dbReference>
<dbReference type="SUPFAM" id="SSF47240">
    <property type="entry name" value="Ferritin-like"/>
    <property type="match status" value="1"/>
</dbReference>
<keyword evidence="3 8" id="KW-0479">Metal-binding</keyword>
<dbReference type="InterPro" id="IPR014034">
    <property type="entry name" value="Ferritin_CS"/>
</dbReference>
<evidence type="ECO:0000256" key="4">
    <source>
        <dbReference type="ARBA" id="ARBA00023002"/>
    </source>
</evidence>
<protein>
    <recommendedName>
        <fullName evidence="9">Ferritin</fullName>
        <ecNumber evidence="9">1.16.3.1</ecNumber>
    </recommendedName>
</protein>
<evidence type="ECO:0000256" key="3">
    <source>
        <dbReference type="ARBA" id="ARBA00022723"/>
    </source>
</evidence>
<keyword evidence="4 9" id="KW-0560">Oxidoreductase</keyword>
<dbReference type="Gene3D" id="1.20.1260.10">
    <property type="match status" value="1"/>
</dbReference>
<dbReference type="GO" id="GO:0006879">
    <property type="term" value="P:intracellular iron ion homeostasis"/>
    <property type="evidence" value="ECO:0007669"/>
    <property type="project" value="UniProtKB-KW"/>
</dbReference>
<comment type="catalytic activity">
    <reaction evidence="7 9">
        <text>4 Fe(2+) + O2 + 4 H(+) = 4 Fe(3+) + 2 H2O</text>
        <dbReference type="Rhea" id="RHEA:11148"/>
        <dbReference type="ChEBI" id="CHEBI:15377"/>
        <dbReference type="ChEBI" id="CHEBI:15378"/>
        <dbReference type="ChEBI" id="CHEBI:15379"/>
        <dbReference type="ChEBI" id="CHEBI:29033"/>
        <dbReference type="ChEBI" id="CHEBI:29034"/>
        <dbReference type="EC" id="1.16.3.1"/>
    </reaction>
</comment>
<dbReference type="PANTHER" id="PTHR11431:SF75">
    <property type="entry name" value="FERRITIN"/>
    <property type="match status" value="1"/>
</dbReference>
<proteinExistence type="inferred from homology"/>
<feature type="binding site" evidence="8">
    <location>
        <position position="139"/>
    </location>
    <ligand>
        <name>Fe cation</name>
        <dbReference type="ChEBI" id="CHEBI:24875"/>
        <label>1</label>
    </ligand>
</feature>
<evidence type="ECO:0000256" key="5">
    <source>
        <dbReference type="ARBA" id="ARBA00023004"/>
    </source>
</evidence>
<dbReference type="PROSITE" id="PS50905">
    <property type="entry name" value="FERRITIN_LIKE"/>
    <property type="match status" value="1"/>
</dbReference>
<evidence type="ECO:0000259" key="10">
    <source>
        <dbReference type="PROSITE" id="PS50905"/>
    </source>
</evidence>
<comment type="function">
    <text evidence="6">Stores iron in a soluble, non-toxic, readily available form. Important for iron homeostasis. Has ferroxidase activity. Iron is taken up in the ferrous form and deposited as ferric hydroxides after oxidation.</text>
</comment>
<dbReference type="PROSITE" id="PS00540">
    <property type="entry name" value="FERRITIN_1"/>
    <property type="match status" value="1"/>
</dbReference>
<keyword evidence="5 8" id="KW-0408">Iron</keyword>
<feature type="binding site" evidence="8">
    <location>
        <position position="105"/>
    </location>
    <ligand>
        <name>Fe cation</name>
        <dbReference type="ChEBI" id="CHEBI:24875"/>
        <label>1</label>
    </ligand>
</feature>
<evidence type="ECO:0000256" key="2">
    <source>
        <dbReference type="ARBA" id="ARBA00022434"/>
    </source>
</evidence>
<organism evidence="11 12">
    <name type="scientific">Sinanodonta woodiana</name>
    <name type="common">Chinese pond mussel</name>
    <name type="synonym">Anodonta woodiana</name>
    <dbReference type="NCBI Taxonomy" id="1069815"/>
    <lineage>
        <taxon>Eukaryota</taxon>
        <taxon>Metazoa</taxon>
        <taxon>Spiralia</taxon>
        <taxon>Lophotrochozoa</taxon>
        <taxon>Mollusca</taxon>
        <taxon>Bivalvia</taxon>
        <taxon>Autobranchia</taxon>
        <taxon>Heteroconchia</taxon>
        <taxon>Palaeoheterodonta</taxon>
        <taxon>Unionida</taxon>
        <taxon>Unionoidea</taxon>
        <taxon>Unionidae</taxon>
        <taxon>Unioninae</taxon>
        <taxon>Sinanodonta</taxon>
    </lineage>
</organism>